<dbReference type="PANTHER" id="PTHR23270">
    <property type="entry name" value="PROGRAMMED CELL DEATH PROTEIN 11 PRE-RRNA PROCESSING PROTEIN RRP5"/>
    <property type="match status" value="1"/>
</dbReference>
<dbReference type="Proteomes" id="UP001151760">
    <property type="component" value="Unassembled WGS sequence"/>
</dbReference>
<organism evidence="1 2">
    <name type="scientific">Tanacetum coccineum</name>
    <dbReference type="NCBI Taxonomy" id="301880"/>
    <lineage>
        <taxon>Eukaryota</taxon>
        <taxon>Viridiplantae</taxon>
        <taxon>Streptophyta</taxon>
        <taxon>Embryophyta</taxon>
        <taxon>Tracheophyta</taxon>
        <taxon>Spermatophyta</taxon>
        <taxon>Magnoliopsida</taxon>
        <taxon>eudicotyledons</taxon>
        <taxon>Gunneridae</taxon>
        <taxon>Pentapetalae</taxon>
        <taxon>asterids</taxon>
        <taxon>campanulids</taxon>
        <taxon>Asterales</taxon>
        <taxon>Asteraceae</taxon>
        <taxon>Asteroideae</taxon>
        <taxon>Anthemideae</taxon>
        <taxon>Anthemidinae</taxon>
        <taxon>Tanacetum</taxon>
    </lineage>
</organism>
<sequence>MTFAQLEMEREIRAAEERLLKKDVANMLLMDVFEKLIKSSPNNSFIWIKYMAFLLYLNEFEKAQLMAESCGADPMNVQVFLRRFTYTIDFVVFEDDEKYIEIELSEVVLGKPFKDLTYMEDDYSNGLISFTRL</sequence>
<evidence type="ECO:0000313" key="2">
    <source>
        <dbReference type="Proteomes" id="UP001151760"/>
    </source>
</evidence>
<reference evidence="1" key="2">
    <citation type="submission" date="2022-01" db="EMBL/GenBank/DDBJ databases">
        <authorList>
            <person name="Yamashiro T."/>
            <person name="Shiraishi A."/>
            <person name="Satake H."/>
            <person name="Nakayama K."/>
        </authorList>
    </citation>
    <scope>NUCLEOTIDE SEQUENCE</scope>
</reference>
<gene>
    <name evidence="1" type="ORF">Tco_0799958</name>
</gene>
<dbReference type="InterPro" id="IPR045209">
    <property type="entry name" value="Rrp5"/>
</dbReference>
<dbReference type="SUPFAM" id="SSF48452">
    <property type="entry name" value="TPR-like"/>
    <property type="match status" value="1"/>
</dbReference>
<keyword evidence="2" id="KW-1185">Reference proteome</keyword>
<protein>
    <submittedName>
        <fullName evidence="1">rRNA biogenesis protein RRP5</fullName>
    </submittedName>
</protein>
<proteinExistence type="predicted"/>
<name>A0ABQ4ZST3_9ASTR</name>
<accession>A0ABQ4ZST3</accession>
<comment type="caution">
    <text evidence="1">The sequence shown here is derived from an EMBL/GenBank/DDBJ whole genome shotgun (WGS) entry which is preliminary data.</text>
</comment>
<dbReference type="Gene3D" id="1.25.40.10">
    <property type="entry name" value="Tetratricopeptide repeat domain"/>
    <property type="match status" value="1"/>
</dbReference>
<evidence type="ECO:0000313" key="1">
    <source>
        <dbReference type="EMBL" id="GJS92990.1"/>
    </source>
</evidence>
<dbReference type="InterPro" id="IPR011990">
    <property type="entry name" value="TPR-like_helical_dom_sf"/>
</dbReference>
<dbReference type="PANTHER" id="PTHR23270:SF10">
    <property type="entry name" value="PROTEIN RRP5 HOMOLOG"/>
    <property type="match status" value="1"/>
</dbReference>
<dbReference type="EMBL" id="BQNB010011622">
    <property type="protein sequence ID" value="GJS92990.1"/>
    <property type="molecule type" value="Genomic_DNA"/>
</dbReference>
<reference evidence="1" key="1">
    <citation type="journal article" date="2022" name="Int. J. Mol. Sci.">
        <title>Draft Genome of Tanacetum Coccineum: Genomic Comparison of Closely Related Tanacetum-Family Plants.</title>
        <authorList>
            <person name="Yamashiro T."/>
            <person name="Shiraishi A."/>
            <person name="Nakayama K."/>
            <person name="Satake H."/>
        </authorList>
    </citation>
    <scope>NUCLEOTIDE SEQUENCE</scope>
</reference>